<sequence>MVVSKCLLAQWQHLLFQFLSCLQLSKCLICGCKIAHGTQGIWMVVSKCLLAQ</sequence>
<dbReference type="AlphaFoldDB" id="A0A6A4I8A5"/>
<evidence type="ECO:0000313" key="2">
    <source>
        <dbReference type="EMBL" id="KAE9406836.1"/>
    </source>
</evidence>
<feature type="non-terminal residue" evidence="2">
    <location>
        <position position="52"/>
    </location>
</feature>
<name>A0A6A4I8A5_9AGAR</name>
<dbReference type="EMBL" id="ML769399">
    <property type="protein sequence ID" value="KAE9406836.1"/>
    <property type="molecule type" value="Genomic_DNA"/>
</dbReference>
<gene>
    <name evidence="2" type="ORF">BT96DRAFT_915006</name>
</gene>
<protein>
    <submittedName>
        <fullName evidence="2">Uncharacterized protein</fullName>
    </submittedName>
</protein>
<evidence type="ECO:0000256" key="1">
    <source>
        <dbReference type="SAM" id="SignalP"/>
    </source>
</evidence>
<proteinExistence type="predicted"/>
<feature type="chain" id="PRO_5025618803" evidence="1">
    <location>
        <begin position="28"/>
        <end position="52"/>
    </location>
</feature>
<dbReference type="Proteomes" id="UP000799118">
    <property type="component" value="Unassembled WGS sequence"/>
</dbReference>
<evidence type="ECO:0000313" key="3">
    <source>
        <dbReference type="Proteomes" id="UP000799118"/>
    </source>
</evidence>
<keyword evidence="1" id="KW-0732">Signal</keyword>
<feature type="signal peptide" evidence="1">
    <location>
        <begin position="1"/>
        <end position="27"/>
    </location>
</feature>
<reference evidence="2" key="1">
    <citation type="journal article" date="2019" name="Environ. Microbiol.">
        <title>Fungal ecological strategies reflected in gene transcription - a case study of two litter decomposers.</title>
        <authorList>
            <person name="Barbi F."/>
            <person name="Kohler A."/>
            <person name="Barry K."/>
            <person name="Baskaran P."/>
            <person name="Daum C."/>
            <person name="Fauchery L."/>
            <person name="Ihrmark K."/>
            <person name="Kuo A."/>
            <person name="LaButti K."/>
            <person name="Lipzen A."/>
            <person name="Morin E."/>
            <person name="Grigoriev I.V."/>
            <person name="Henrissat B."/>
            <person name="Lindahl B."/>
            <person name="Martin F."/>
        </authorList>
    </citation>
    <scope>NUCLEOTIDE SEQUENCE</scope>
    <source>
        <strain evidence="2">JB14</strain>
    </source>
</reference>
<organism evidence="2 3">
    <name type="scientific">Gymnopus androsaceus JB14</name>
    <dbReference type="NCBI Taxonomy" id="1447944"/>
    <lineage>
        <taxon>Eukaryota</taxon>
        <taxon>Fungi</taxon>
        <taxon>Dikarya</taxon>
        <taxon>Basidiomycota</taxon>
        <taxon>Agaricomycotina</taxon>
        <taxon>Agaricomycetes</taxon>
        <taxon>Agaricomycetidae</taxon>
        <taxon>Agaricales</taxon>
        <taxon>Marasmiineae</taxon>
        <taxon>Omphalotaceae</taxon>
        <taxon>Gymnopus</taxon>
    </lineage>
</organism>
<accession>A0A6A4I8A5</accession>
<keyword evidence="3" id="KW-1185">Reference proteome</keyword>